<accession>A0AAD6J5T6</accession>
<comment type="caution">
    <text evidence="1">The sequence shown here is derived from an EMBL/GenBank/DDBJ whole genome shotgun (WGS) entry which is preliminary data.</text>
</comment>
<dbReference type="EMBL" id="JAPFFJ010001020">
    <property type="protein sequence ID" value="KAJ6389828.1"/>
    <property type="molecule type" value="Genomic_DNA"/>
</dbReference>
<evidence type="ECO:0000313" key="1">
    <source>
        <dbReference type="EMBL" id="KAJ6389828.1"/>
    </source>
</evidence>
<dbReference type="Proteomes" id="UP001162972">
    <property type="component" value="Unassembled WGS sequence"/>
</dbReference>
<proteinExistence type="predicted"/>
<reference evidence="1" key="2">
    <citation type="journal article" date="2023" name="Int. J. Mol. Sci.">
        <title>De Novo Assembly and Annotation of 11 Diverse Shrub Willow (Salix) Genomes Reveals Novel Gene Organization in Sex-Linked Regions.</title>
        <authorList>
            <person name="Hyden B."/>
            <person name="Feng K."/>
            <person name="Yates T.B."/>
            <person name="Jawdy S."/>
            <person name="Cereghino C."/>
            <person name="Smart L.B."/>
            <person name="Muchero W."/>
        </authorList>
    </citation>
    <scope>NUCLEOTIDE SEQUENCE</scope>
    <source>
        <tissue evidence="1">Shoot tip</tissue>
    </source>
</reference>
<name>A0AAD6J5T6_9ROSI</name>
<sequence length="113" mass="12089">MLFEAASLRVDTSSCWCQWSASVRGSSPIISDQSLAGDLLRGLAIGKVIPPSTVTSVEAGDQVPDAARIGFGLEARCSGYFGWCSNGCATCSRRNAVFERRRAERPVGEEFAI</sequence>
<gene>
    <name evidence="1" type="ORF">OIU84_002166</name>
</gene>
<protein>
    <submittedName>
        <fullName evidence="1">Uncharacterized protein</fullName>
    </submittedName>
</protein>
<evidence type="ECO:0000313" key="2">
    <source>
        <dbReference type="Proteomes" id="UP001162972"/>
    </source>
</evidence>
<keyword evidence="2" id="KW-1185">Reference proteome</keyword>
<reference evidence="1" key="1">
    <citation type="submission" date="2022-10" db="EMBL/GenBank/DDBJ databases">
        <authorList>
            <person name="Hyden B.L."/>
            <person name="Feng K."/>
            <person name="Yates T."/>
            <person name="Jawdy S."/>
            <person name="Smart L.B."/>
            <person name="Muchero W."/>
        </authorList>
    </citation>
    <scope>NUCLEOTIDE SEQUENCE</scope>
    <source>
        <tissue evidence="1">Shoot tip</tissue>
    </source>
</reference>
<dbReference type="AlphaFoldDB" id="A0AAD6J5T6"/>
<organism evidence="1 2">
    <name type="scientific">Salix udensis</name>
    <dbReference type="NCBI Taxonomy" id="889485"/>
    <lineage>
        <taxon>Eukaryota</taxon>
        <taxon>Viridiplantae</taxon>
        <taxon>Streptophyta</taxon>
        <taxon>Embryophyta</taxon>
        <taxon>Tracheophyta</taxon>
        <taxon>Spermatophyta</taxon>
        <taxon>Magnoliopsida</taxon>
        <taxon>eudicotyledons</taxon>
        <taxon>Gunneridae</taxon>
        <taxon>Pentapetalae</taxon>
        <taxon>rosids</taxon>
        <taxon>fabids</taxon>
        <taxon>Malpighiales</taxon>
        <taxon>Salicaceae</taxon>
        <taxon>Saliceae</taxon>
        <taxon>Salix</taxon>
    </lineage>
</organism>